<reference evidence="2 3" key="1">
    <citation type="submission" date="2017-10" db="EMBL/GenBank/DDBJ databases">
        <title>Bacillus sp. nov., a halophilic bacterium isolated from a Keqin Lake.</title>
        <authorList>
            <person name="Wang H."/>
        </authorList>
    </citation>
    <scope>NUCLEOTIDE SEQUENCE [LARGE SCALE GENOMIC DNA]</scope>
    <source>
        <strain evidence="2 3">KCTC 13187</strain>
    </source>
</reference>
<evidence type="ECO:0000313" key="2">
    <source>
        <dbReference type="EMBL" id="RKL64733.1"/>
    </source>
</evidence>
<organism evidence="2 3">
    <name type="scientific">Salipaludibacillus neizhouensis</name>
    <dbReference type="NCBI Taxonomy" id="885475"/>
    <lineage>
        <taxon>Bacteria</taxon>
        <taxon>Bacillati</taxon>
        <taxon>Bacillota</taxon>
        <taxon>Bacilli</taxon>
        <taxon>Bacillales</taxon>
        <taxon>Bacillaceae</taxon>
    </lineage>
</organism>
<dbReference type="EMBL" id="PDOE01000045">
    <property type="protein sequence ID" value="RKL64733.1"/>
    <property type="molecule type" value="Genomic_DNA"/>
</dbReference>
<dbReference type="PANTHER" id="PTHR33408:SF2">
    <property type="entry name" value="TRANSPOSASE DDE DOMAIN-CONTAINING PROTEIN"/>
    <property type="match status" value="1"/>
</dbReference>
<gene>
    <name evidence="2" type="ORF">CR203_24720</name>
</gene>
<feature type="domain" description="Transposase DDE" evidence="1">
    <location>
        <begin position="181"/>
        <end position="297"/>
    </location>
</feature>
<evidence type="ECO:0000259" key="1">
    <source>
        <dbReference type="Pfam" id="PF13751"/>
    </source>
</evidence>
<protein>
    <recommendedName>
        <fullName evidence="1">Transposase DDE domain-containing protein</fullName>
    </recommendedName>
</protein>
<evidence type="ECO:0000313" key="3">
    <source>
        <dbReference type="Proteomes" id="UP000281498"/>
    </source>
</evidence>
<name>A0A3A9K4U8_9BACI</name>
<sequence length="364" mass="41915">MKNNKTAIKKLFKEFTLMLKGFGLVDGQIVAIDGTKLKAYQERIHELQVIKQELKETGEKQLCVTDPDAKSMKNNGKHEVCFNVQTAVDSKYKLIVECDTVNDVNDQGQLSNMVKETKEIFHDQKTTALADTGYYNYLEIIDVVDESTELLIKPQKGKQNKVASGFDRTNFSYDTINDRYICPFGYELPFKWNGKQNGKEYRRYTCTNFDICGQKESCTSAKGGRSITRLKDEEVIEQITENTRSQSDIYKQRAAIVEHPFGTMKRHWGYTYFLTRGLASVGTETNLICLAYNFKRVIKIKGVKELIRLFRDRVRTKFLCTMFIRVKLYKSRFTACLNKQLLDRLTYGGVRGRGLIPPPTRLVT</sequence>
<dbReference type="InterPro" id="IPR025668">
    <property type="entry name" value="Tnp_DDE_dom"/>
</dbReference>
<dbReference type="PANTHER" id="PTHR33408">
    <property type="entry name" value="TRANSPOSASE"/>
    <property type="match status" value="1"/>
</dbReference>
<comment type="caution">
    <text evidence="2">The sequence shown here is derived from an EMBL/GenBank/DDBJ whole genome shotgun (WGS) entry which is preliminary data.</text>
</comment>
<dbReference type="AlphaFoldDB" id="A0A3A9K4U8"/>
<keyword evidence="3" id="KW-1185">Reference proteome</keyword>
<dbReference type="Proteomes" id="UP000281498">
    <property type="component" value="Unassembled WGS sequence"/>
</dbReference>
<proteinExistence type="predicted"/>
<accession>A0A3A9K4U8</accession>
<dbReference type="Pfam" id="PF13751">
    <property type="entry name" value="DDE_Tnp_1_6"/>
    <property type="match status" value="1"/>
</dbReference>